<gene>
    <name evidence="3" type="ORF">PLICRDRAFT_118405</name>
</gene>
<evidence type="ECO:0000256" key="2">
    <source>
        <dbReference type="ARBA" id="ARBA00022729"/>
    </source>
</evidence>
<reference evidence="3 4" key="1">
    <citation type="submission" date="2014-06" db="EMBL/GenBank/DDBJ databases">
        <title>Evolutionary Origins and Diversification of the Mycorrhizal Mutualists.</title>
        <authorList>
            <consortium name="DOE Joint Genome Institute"/>
            <consortium name="Mycorrhizal Genomics Consortium"/>
            <person name="Kohler A."/>
            <person name="Kuo A."/>
            <person name="Nagy L.G."/>
            <person name="Floudas D."/>
            <person name="Copeland A."/>
            <person name="Barry K.W."/>
            <person name="Cichocki N."/>
            <person name="Veneault-Fourrey C."/>
            <person name="LaButti K."/>
            <person name="Lindquist E.A."/>
            <person name="Lipzen A."/>
            <person name="Lundell T."/>
            <person name="Morin E."/>
            <person name="Murat C."/>
            <person name="Riley R."/>
            <person name="Ohm R."/>
            <person name="Sun H."/>
            <person name="Tunlid A."/>
            <person name="Henrissat B."/>
            <person name="Grigoriev I.V."/>
            <person name="Hibbett D.S."/>
            <person name="Martin F."/>
        </authorList>
    </citation>
    <scope>NUCLEOTIDE SEQUENCE [LARGE SCALE GENOMIC DNA]</scope>
    <source>
        <strain evidence="3 4">FD-325 SS-3</strain>
    </source>
</reference>
<comment type="similarity">
    <text evidence="1">Belongs to the ice-binding protein family.</text>
</comment>
<keyword evidence="2" id="KW-0732">Signal</keyword>
<dbReference type="EMBL" id="KN832572">
    <property type="protein sequence ID" value="KII84076.1"/>
    <property type="molecule type" value="Genomic_DNA"/>
</dbReference>
<dbReference type="Proteomes" id="UP000053263">
    <property type="component" value="Unassembled WGS sequence"/>
</dbReference>
<evidence type="ECO:0000313" key="3">
    <source>
        <dbReference type="EMBL" id="KII84076.1"/>
    </source>
</evidence>
<dbReference type="OrthoDB" id="10264374at2759"/>
<evidence type="ECO:0008006" key="5">
    <source>
        <dbReference type="Google" id="ProtNLM"/>
    </source>
</evidence>
<protein>
    <recommendedName>
        <fullName evidence="5">Antifreeze protein</fullName>
    </recommendedName>
</protein>
<dbReference type="InterPro" id="IPR021884">
    <property type="entry name" value="Ice-bd_prot"/>
</dbReference>
<name>A0A0C9SKP1_PLICR</name>
<evidence type="ECO:0000256" key="1">
    <source>
        <dbReference type="ARBA" id="ARBA00005445"/>
    </source>
</evidence>
<dbReference type="HOGENOM" id="CLU_050049_0_0_1"/>
<feature type="non-terminal residue" evidence="3">
    <location>
        <position position="1"/>
    </location>
</feature>
<dbReference type="AlphaFoldDB" id="A0A0C9SKP1"/>
<evidence type="ECO:0000313" key="4">
    <source>
        <dbReference type="Proteomes" id="UP000053263"/>
    </source>
</evidence>
<keyword evidence="4" id="KW-1185">Reference proteome</keyword>
<sequence>IYRRAATAVDLGTAADYSVLTQSGITNVPTSSIAGNIGVSPIDSTAITGFDLILDSSGDFSKSTQVSGNVYAANYGGSTPADLTTAIGDMNSAYTAAAGETPADFTEYNGGAIGGQILTPGIYKWSSGVTIDSDVTLTGTCNDVYVMQIAGTLAQAANTNIILTGGVLASQVFWQVAGGATVGAGANFQGILLSATAVTIETGASVTGRLFSQTNVALQMVTLTEPTAFDASVCNAVSSTVTATVGTATVTDFVRLQNTIFTMFV</sequence>
<organism evidence="3 4">
    <name type="scientific">Plicaturopsis crispa FD-325 SS-3</name>
    <dbReference type="NCBI Taxonomy" id="944288"/>
    <lineage>
        <taxon>Eukaryota</taxon>
        <taxon>Fungi</taxon>
        <taxon>Dikarya</taxon>
        <taxon>Basidiomycota</taxon>
        <taxon>Agaricomycotina</taxon>
        <taxon>Agaricomycetes</taxon>
        <taxon>Agaricomycetidae</taxon>
        <taxon>Amylocorticiales</taxon>
        <taxon>Amylocorticiaceae</taxon>
        <taxon>Plicatura</taxon>
        <taxon>Plicaturopsis crispa</taxon>
    </lineage>
</organism>
<accession>A0A0C9SKP1</accession>
<dbReference type="Pfam" id="PF11999">
    <property type="entry name" value="Ice_binding"/>
    <property type="match status" value="1"/>
</dbReference>
<proteinExistence type="inferred from homology"/>